<dbReference type="EMBL" id="JXKC01000009">
    <property type="protein sequence ID" value="PCS17516.1"/>
    <property type="molecule type" value="Genomic_DNA"/>
</dbReference>
<comment type="caution">
    <text evidence="1">The sequence shown here is derived from an EMBL/GenBank/DDBJ whole genome shotgun (WGS) entry which is preliminary data.</text>
</comment>
<accession>A0A2A5SRS8</accession>
<dbReference type="PANTHER" id="PTHR34071:SF2">
    <property type="entry name" value="FLAVIN-NUCLEOTIDE-BINDING PROTEIN"/>
    <property type="match status" value="1"/>
</dbReference>
<evidence type="ECO:0000313" key="2">
    <source>
        <dbReference type="Proteomes" id="UP000218711"/>
    </source>
</evidence>
<protein>
    <recommendedName>
        <fullName evidence="3">Pyridoxamine 5'-phosphate oxidase family protein</fullName>
    </recommendedName>
</protein>
<gene>
    <name evidence="1" type="ORF">RU92_GL002549</name>
</gene>
<sequence length="176" mass="20200">MKIEENKQMRRAKRQVTDIDLIKKFVDEVEVVRIAINGEKYPYVVPVNFGYSWNDEALSLYIHGASEGKKVSMIRENPLVAVEMDQPDKLIEGNKNASTYSYAYQSLIGFGEAKIIEDLEEKRNALHLLMAHAAKGKTFDPIPEKTLERVGVIKIIIDSYTVKQNIHPDKKREEHK</sequence>
<dbReference type="Gene3D" id="2.30.110.10">
    <property type="entry name" value="Electron Transport, Fmn-binding Protein, Chain A"/>
    <property type="match status" value="1"/>
</dbReference>
<reference evidence="1 2" key="1">
    <citation type="submission" date="2014-12" db="EMBL/GenBank/DDBJ databases">
        <title>Draft genome sequences of 10 type strains of Lactococcus.</title>
        <authorList>
            <person name="Sun Z."/>
            <person name="Zhong Z."/>
            <person name="Liu W."/>
            <person name="Zhang W."/>
            <person name="Zhang H."/>
        </authorList>
    </citation>
    <scope>NUCLEOTIDE SEQUENCE [LARGE SCALE GENOMIC DNA]</scope>
    <source>
        <strain evidence="1 2">DSM 21502</strain>
    </source>
</reference>
<dbReference type="PANTHER" id="PTHR34071">
    <property type="entry name" value="5-NITROIMIDAZOLE ANTIBIOTICS RESISTANCE PROTEIN, NIMA-FAMILY-RELATED PROTEIN-RELATED"/>
    <property type="match status" value="1"/>
</dbReference>
<dbReference type="InterPro" id="IPR024747">
    <property type="entry name" value="Pyridox_Oxase-rel"/>
</dbReference>
<dbReference type="InterPro" id="IPR012349">
    <property type="entry name" value="Split_barrel_FMN-bd"/>
</dbReference>
<dbReference type="Proteomes" id="UP000218711">
    <property type="component" value="Unassembled WGS sequence"/>
</dbReference>
<evidence type="ECO:0000313" key="1">
    <source>
        <dbReference type="EMBL" id="PCS17516.1"/>
    </source>
</evidence>
<evidence type="ECO:0008006" key="3">
    <source>
        <dbReference type="Google" id="ProtNLM"/>
    </source>
</evidence>
<dbReference type="AlphaFoldDB" id="A0A2A5SRS8"/>
<name>A0A2A5SRS8_LACLC</name>
<dbReference type="SUPFAM" id="SSF50475">
    <property type="entry name" value="FMN-binding split barrel"/>
    <property type="match status" value="1"/>
</dbReference>
<organism evidence="1 2">
    <name type="scientific">Lactococcus cremoris subsp. tructae</name>
    <dbReference type="NCBI Taxonomy" id="542833"/>
    <lineage>
        <taxon>Bacteria</taxon>
        <taxon>Bacillati</taxon>
        <taxon>Bacillota</taxon>
        <taxon>Bacilli</taxon>
        <taxon>Lactobacillales</taxon>
        <taxon>Streptococcaceae</taxon>
        <taxon>Lactococcus</taxon>
    </lineage>
</organism>
<proteinExistence type="predicted"/>
<dbReference type="Pfam" id="PF12900">
    <property type="entry name" value="Pyridox_ox_2"/>
    <property type="match status" value="1"/>
</dbReference>